<dbReference type="PRINTS" id="PR01021">
    <property type="entry name" value="OMPADOMAIN"/>
</dbReference>
<keyword evidence="2 4" id="KW-0472">Membrane</keyword>
<proteinExistence type="predicted"/>
<dbReference type="OrthoDB" id="9782229at2"/>
<dbReference type="InterPro" id="IPR006664">
    <property type="entry name" value="OMP_bac"/>
</dbReference>
<evidence type="ECO:0000256" key="5">
    <source>
        <dbReference type="SAM" id="MobiDB-lite"/>
    </source>
</evidence>
<organism evidence="8 9">
    <name type="scientific">Comamonas serinivorans</name>
    <dbReference type="NCBI Taxonomy" id="1082851"/>
    <lineage>
        <taxon>Bacteria</taxon>
        <taxon>Pseudomonadati</taxon>
        <taxon>Pseudomonadota</taxon>
        <taxon>Betaproteobacteria</taxon>
        <taxon>Burkholderiales</taxon>
        <taxon>Comamonadaceae</taxon>
        <taxon>Comamonas</taxon>
    </lineage>
</organism>
<accession>A0A1Y0EMN0</accession>
<keyword evidence="9" id="KW-1185">Reference proteome</keyword>
<feature type="compositionally biased region" description="Low complexity" evidence="5">
    <location>
        <begin position="216"/>
        <end position="233"/>
    </location>
</feature>
<evidence type="ECO:0000313" key="8">
    <source>
        <dbReference type="EMBL" id="ARU04856.1"/>
    </source>
</evidence>
<evidence type="ECO:0000256" key="2">
    <source>
        <dbReference type="ARBA" id="ARBA00023136"/>
    </source>
</evidence>
<dbReference type="RefSeq" id="WP_087280250.1">
    <property type="nucleotide sequence ID" value="NZ_CP021455.1"/>
</dbReference>
<comment type="subcellular location">
    <subcellularLocation>
        <location evidence="1">Cell outer membrane</location>
    </subcellularLocation>
</comment>
<dbReference type="SUPFAM" id="SSF103088">
    <property type="entry name" value="OmpA-like"/>
    <property type="match status" value="1"/>
</dbReference>
<evidence type="ECO:0000256" key="1">
    <source>
        <dbReference type="ARBA" id="ARBA00004442"/>
    </source>
</evidence>
<evidence type="ECO:0000259" key="7">
    <source>
        <dbReference type="PROSITE" id="PS51123"/>
    </source>
</evidence>
<feature type="chain" id="PRO_5012847048" description="OmpA-like domain-containing protein" evidence="6">
    <location>
        <begin position="30"/>
        <end position="240"/>
    </location>
</feature>
<dbReference type="Gene3D" id="3.30.1330.60">
    <property type="entry name" value="OmpA-like domain"/>
    <property type="match status" value="1"/>
</dbReference>
<feature type="domain" description="OmpA-like" evidence="7">
    <location>
        <begin position="99"/>
        <end position="216"/>
    </location>
</feature>
<feature type="region of interest" description="Disordered" evidence="5">
    <location>
        <begin position="216"/>
        <end position="240"/>
    </location>
</feature>
<name>A0A1Y0EMN0_9BURK</name>
<keyword evidence="6" id="KW-0732">Signal</keyword>
<dbReference type="InterPro" id="IPR036737">
    <property type="entry name" value="OmpA-like_sf"/>
</dbReference>
<dbReference type="KEGG" id="cser:CCO03_09345"/>
<gene>
    <name evidence="8" type="ORF">CCO03_09345</name>
</gene>
<dbReference type="AlphaFoldDB" id="A0A1Y0EMN0"/>
<evidence type="ECO:0000313" key="9">
    <source>
        <dbReference type="Proteomes" id="UP000196138"/>
    </source>
</evidence>
<feature type="region of interest" description="Disordered" evidence="5">
    <location>
        <begin position="182"/>
        <end position="204"/>
    </location>
</feature>
<protein>
    <recommendedName>
        <fullName evidence="7">OmpA-like domain-containing protein</fullName>
    </recommendedName>
</protein>
<evidence type="ECO:0000256" key="4">
    <source>
        <dbReference type="PROSITE-ProRule" id="PRU00473"/>
    </source>
</evidence>
<dbReference type="InterPro" id="IPR027367">
    <property type="entry name" value="Gly-zipper_YMGG"/>
</dbReference>
<sequence>MTHTSLNRKLLSGATVLAVTASLVLTGCAGMSPTARNTAIGAGAGAAAGGLIGDGKGAAIGAGLGALGGYIWSQHMENKKREMERVTAGTGVQVEQTADNQLRLNIPNDISFDTNSAVIKPHLQPILDQFAQGLGSQPNTEVLIVGHTDSTGNDAINDPLSLRRANSARDYLAARGANSSLIRTEGRGSRQPIADNGSEAGRAKNRRIEIFLAERAPAQGAQQPMQPPAMNQPIGQPIQR</sequence>
<dbReference type="Pfam" id="PF13441">
    <property type="entry name" value="Gly-zipper_YMGG"/>
    <property type="match status" value="1"/>
</dbReference>
<keyword evidence="3" id="KW-0998">Cell outer membrane</keyword>
<dbReference type="InterPro" id="IPR006665">
    <property type="entry name" value="OmpA-like"/>
</dbReference>
<dbReference type="PANTHER" id="PTHR30329">
    <property type="entry name" value="STATOR ELEMENT OF FLAGELLAR MOTOR COMPLEX"/>
    <property type="match status" value="1"/>
</dbReference>
<dbReference type="PANTHER" id="PTHR30329:SF21">
    <property type="entry name" value="LIPOPROTEIN YIAD-RELATED"/>
    <property type="match status" value="1"/>
</dbReference>
<reference evidence="8 9" key="1">
    <citation type="submission" date="2017-05" db="EMBL/GenBank/DDBJ databases">
        <authorList>
            <person name="Song R."/>
            <person name="Chenine A.L."/>
            <person name="Ruprecht R.M."/>
        </authorList>
    </citation>
    <scope>NUCLEOTIDE SEQUENCE [LARGE SCALE GENOMIC DNA]</scope>
    <source>
        <strain evidence="8 9">DSM 26136</strain>
    </source>
</reference>
<evidence type="ECO:0000256" key="3">
    <source>
        <dbReference type="ARBA" id="ARBA00023237"/>
    </source>
</evidence>
<dbReference type="CDD" id="cd07185">
    <property type="entry name" value="OmpA_C-like"/>
    <property type="match status" value="1"/>
</dbReference>
<dbReference type="Proteomes" id="UP000196138">
    <property type="component" value="Chromosome"/>
</dbReference>
<dbReference type="GO" id="GO:0009279">
    <property type="term" value="C:cell outer membrane"/>
    <property type="evidence" value="ECO:0007669"/>
    <property type="project" value="UniProtKB-SubCell"/>
</dbReference>
<evidence type="ECO:0000256" key="6">
    <source>
        <dbReference type="SAM" id="SignalP"/>
    </source>
</evidence>
<dbReference type="PROSITE" id="PS51123">
    <property type="entry name" value="OMPA_2"/>
    <property type="match status" value="1"/>
</dbReference>
<dbReference type="InterPro" id="IPR050330">
    <property type="entry name" value="Bact_OuterMem_StrucFunc"/>
</dbReference>
<dbReference type="EMBL" id="CP021455">
    <property type="protein sequence ID" value="ARU04856.1"/>
    <property type="molecule type" value="Genomic_DNA"/>
</dbReference>
<feature type="signal peptide" evidence="6">
    <location>
        <begin position="1"/>
        <end position="29"/>
    </location>
</feature>
<dbReference type="Pfam" id="PF00691">
    <property type="entry name" value="OmpA"/>
    <property type="match status" value="1"/>
</dbReference>
<dbReference type="PRINTS" id="PR01023">
    <property type="entry name" value="NAFLGMOTY"/>
</dbReference>